<evidence type="ECO:0000313" key="3">
    <source>
        <dbReference type="Proteomes" id="UP001567538"/>
    </source>
</evidence>
<proteinExistence type="predicted"/>
<keyword evidence="1" id="KW-0812">Transmembrane</keyword>
<reference evidence="2 3" key="1">
    <citation type="submission" date="2024-06" db="EMBL/GenBank/DDBJ databases">
        <title>A chromosome level genome sequence of Diviner's sage (Salvia divinorum).</title>
        <authorList>
            <person name="Ford S.A."/>
            <person name="Ro D.-K."/>
            <person name="Ness R.W."/>
            <person name="Phillips M.A."/>
        </authorList>
    </citation>
    <scope>NUCLEOTIDE SEQUENCE [LARGE SCALE GENOMIC DNA]</scope>
    <source>
        <strain evidence="2">SAF-2024a</strain>
        <tissue evidence="2">Leaf</tissue>
    </source>
</reference>
<accession>A0ABD1HBL6</accession>
<name>A0ABD1HBL6_SALDI</name>
<comment type="caution">
    <text evidence="2">The sequence shown here is derived from an EMBL/GenBank/DDBJ whole genome shotgun (WGS) entry which is preliminary data.</text>
</comment>
<protein>
    <submittedName>
        <fullName evidence="2">Uncharacterized protein</fullName>
    </submittedName>
</protein>
<evidence type="ECO:0000256" key="1">
    <source>
        <dbReference type="SAM" id="Phobius"/>
    </source>
</evidence>
<dbReference type="EMBL" id="JBEAFC010000006">
    <property type="protein sequence ID" value="KAL1552504.1"/>
    <property type="molecule type" value="Genomic_DNA"/>
</dbReference>
<dbReference type="AlphaFoldDB" id="A0ABD1HBL6"/>
<keyword evidence="1" id="KW-1133">Transmembrane helix</keyword>
<gene>
    <name evidence="2" type="ORF">AAHA92_13293</name>
</gene>
<dbReference type="Proteomes" id="UP001567538">
    <property type="component" value="Unassembled WGS sequence"/>
</dbReference>
<feature type="transmembrane region" description="Helical" evidence="1">
    <location>
        <begin position="12"/>
        <end position="34"/>
    </location>
</feature>
<keyword evidence="1" id="KW-0472">Membrane</keyword>
<keyword evidence="3" id="KW-1185">Reference proteome</keyword>
<evidence type="ECO:0000313" key="2">
    <source>
        <dbReference type="EMBL" id="KAL1552504.1"/>
    </source>
</evidence>
<sequence>MEYTMEMNHYRLIVSYTVFSLSKLLLVESVFLFVDGKVPQKICFINLGGWRNDTSRFVKAKNIPSLPCAITILPKCFFAPLEE</sequence>
<organism evidence="2 3">
    <name type="scientific">Salvia divinorum</name>
    <name type="common">Maria pastora</name>
    <name type="synonym">Diviner's sage</name>
    <dbReference type="NCBI Taxonomy" id="28513"/>
    <lineage>
        <taxon>Eukaryota</taxon>
        <taxon>Viridiplantae</taxon>
        <taxon>Streptophyta</taxon>
        <taxon>Embryophyta</taxon>
        <taxon>Tracheophyta</taxon>
        <taxon>Spermatophyta</taxon>
        <taxon>Magnoliopsida</taxon>
        <taxon>eudicotyledons</taxon>
        <taxon>Gunneridae</taxon>
        <taxon>Pentapetalae</taxon>
        <taxon>asterids</taxon>
        <taxon>lamiids</taxon>
        <taxon>Lamiales</taxon>
        <taxon>Lamiaceae</taxon>
        <taxon>Nepetoideae</taxon>
        <taxon>Mentheae</taxon>
        <taxon>Salviinae</taxon>
        <taxon>Salvia</taxon>
        <taxon>Salvia subgen. Calosphace</taxon>
    </lineage>
</organism>